<comment type="caution">
    <text evidence="2">The sequence shown here is derived from an EMBL/GenBank/DDBJ whole genome shotgun (WGS) entry which is preliminary data.</text>
</comment>
<feature type="compositionally biased region" description="Pro residues" evidence="1">
    <location>
        <begin position="182"/>
        <end position="192"/>
    </location>
</feature>
<feature type="region of interest" description="Disordered" evidence="1">
    <location>
        <begin position="319"/>
        <end position="411"/>
    </location>
</feature>
<dbReference type="AlphaFoldDB" id="A0A4Y9Z344"/>
<organism evidence="2 3">
    <name type="scientific">Rhodofomes roseus</name>
    <dbReference type="NCBI Taxonomy" id="34475"/>
    <lineage>
        <taxon>Eukaryota</taxon>
        <taxon>Fungi</taxon>
        <taxon>Dikarya</taxon>
        <taxon>Basidiomycota</taxon>
        <taxon>Agaricomycotina</taxon>
        <taxon>Agaricomycetes</taxon>
        <taxon>Polyporales</taxon>
        <taxon>Rhodofomes</taxon>
    </lineage>
</organism>
<feature type="compositionally biased region" description="Basic residues" evidence="1">
    <location>
        <begin position="45"/>
        <end position="54"/>
    </location>
</feature>
<name>A0A4Y9Z344_9APHY</name>
<feature type="compositionally biased region" description="Gly residues" evidence="1">
    <location>
        <begin position="336"/>
        <end position="345"/>
    </location>
</feature>
<accession>A0A4Y9Z344</accession>
<feature type="region of interest" description="Disordered" evidence="1">
    <location>
        <begin position="240"/>
        <end position="265"/>
    </location>
</feature>
<evidence type="ECO:0000256" key="1">
    <source>
        <dbReference type="SAM" id="MobiDB-lite"/>
    </source>
</evidence>
<reference evidence="2 3" key="1">
    <citation type="submission" date="2019-01" db="EMBL/GenBank/DDBJ databases">
        <title>Genome sequencing of the rare red list fungi Fomitopsis rosea.</title>
        <authorList>
            <person name="Buettner E."/>
            <person name="Kellner H."/>
        </authorList>
    </citation>
    <scope>NUCLEOTIDE SEQUENCE [LARGE SCALE GENOMIC DNA]</scope>
    <source>
        <strain evidence="2 3">DSM 105464</strain>
    </source>
</reference>
<evidence type="ECO:0000313" key="3">
    <source>
        <dbReference type="Proteomes" id="UP000298390"/>
    </source>
</evidence>
<proteinExistence type="predicted"/>
<gene>
    <name evidence="2" type="ORF">EVJ58_g625</name>
</gene>
<feature type="compositionally biased region" description="Basic and acidic residues" evidence="1">
    <location>
        <begin position="383"/>
        <end position="401"/>
    </location>
</feature>
<feature type="region of interest" description="Disordered" evidence="1">
    <location>
        <begin position="180"/>
        <end position="210"/>
    </location>
</feature>
<dbReference type="STRING" id="34475.A0A4Y9Z344"/>
<evidence type="ECO:0000313" key="2">
    <source>
        <dbReference type="EMBL" id="TFY69035.1"/>
    </source>
</evidence>
<feature type="region of interest" description="Disordered" evidence="1">
    <location>
        <begin position="44"/>
        <end position="73"/>
    </location>
</feature>
<dbReference type="Proteomes" id="UP000298390">
    <property type="component" value="Unassembled WGS sequence"/>
</dbReference>
<dbReference type="EMBL" id="SEKV01000017">
    <property type="protein sequence ID" value="TFY69035.1"/>
    <property type="molecule type" value="Genomic_DNA"/>
</dbReference>
<protein>
    <submittedName>
        <fullName evidence="2">Uncharacterized protein</fullName>
    </submittedName>
</protein>
<sequence length="411" mass="45370">MPKYGFCYIRRLALSILATVLLSFCDTLSINLLAFANRAMSTTNNRKRKQLPHARGRDRWAATDEQDTPSAPDPTLFIQAHEADVVRGPQAHAAAGSLEVSYYEDNGKHKSRIGDALIRWQGTASRLTSQAGDDEEELVTLGRAQPAKPTELGDDGEGLWMDRRADVPPRYDARLLLDALPSVPPDAPPDAPSSPGGWSDLPSDTEDTFFFSPDEVEDYRRDKRRRLIDQGREDRLRALRSEAQAEADPQLAEEQWGGSDEEPDEAHRDLMRRTASHVLSSPNPAQLEMRILANHGADGRFAFLKGRWSRAWRLAKTHARMNKEQTEARQAQPNPGLGGLAGYGGSDSEADSDPGQSEEAAEDKPDEADSKSPVEVPDDVQDDDAKAARRARAKEWAEKRRLAQAASEGGT</sequence>